<reference evidence="1" key="1">
    <citation type="submission" date="2014-11" db="EMBL/GenBank/DDBJ databases">
        <authorList>
            <person name="Amaro Gonzalez C."/>
        </authorList>
    </citation>
    <scope>NUCLEOTIDE SEQUENCE</scope>
</reference>
<reference evidence="1" key="2">
    <citation type="journal article" date="2015" name="Fish Shellfish Immunol.">
        <title>Early steps in the European eel (Anguilla anguilla)-Vibrio vulnificus interaction in the gills: Role of the RtxA13 toxin.</title>
        <authorList>
            <person name="Callol A."/>
            <person name="Pajuelo D."/>
            <person name="Ebbesson L."/>
            <person name="Teles M."/>
            <person name="MacKenzie S."/>
            <person name="Amaro C."/>
        </authorList>
    </citation>
    <scope>NUCLEOTIDE SEQUENCE</scope>
</reference>
<name>A0A0E9R0U6_ANGAN</name>
<organism evidence="1">
    <name type="scientific">Anguilla anguilla</name>
    <name type="common">European freshwater eel</name>
    <name type="synonym">Muraena anguilla</name>
    <dbReference type="NCBI Taxonomy" id="7936"/>
    <lineage>
        <taxon>Eukaryota</taxon>
        <taxon>Metazoa</taxon>
        <taxon>Chordata</taxon>
        <taxon>Craniata</taxon>
        <taxon>Vertebrata</taxon>
        <taxon>Euteleostomi</taxon>
        <taxon>Actinopterygii</taxon>
        <taxon>Neopterygii</taxon>
        <taxon>Teleostei</taxon>
        <taxon>Anguilliformes</taxon>
        <taxon>Anguillidae</taxon>
        <taxon>Anguilla</taxon>
    </lineage>
</organism>
<protein>
    <submittedName>
        <fullName evidence="1">Uncharacterized protein</fullName>
    </submittedName>
</protein>
<dbReference type="AlphaFoldDB" id="A0A0E9R0U6"/>
<accession>A0A0E9R0U6</accession>
<dbReference type="EMBL" id="GBXM01086452">
    <property type="protein sequence ID" value="JAH22125.1"/>
    <property type="molecule type" value="Transcribed_RNA"/>
</dbReference>
<evidence type="ECO:0000313" key="1">
    <source>
        <dbReference type="EMBL" id="JAH22125.1"/>
    </source>
</evidence>
<proteinExistence type="predicted"/>
<sequence length="61" mass="7379">MEDGSSRVNLEVYRQIFPRCVQRNSSYLSGLHFIQQQDNDPEHCLRNQSIHQWEKVVKFWT</sequence>